<dbReference type="VEuPathDB" id="TriTrypDB:TM35_000451130"/>
<evidence type="ECO:0000256" key="2">
    <source>
        <dbReference type="SAM" id="SignalP"/>
    </source>
</evidence>
<organism evidence="3 4">
    <name type="scientific">Trypanosoma theileri</name>
    <dbReference type="NCBI Taxonomy" id="67003"/>
    <lineage>
        <taxon>Eukaryota</taxon>
        <taxon>Discoba</taxon>
        <taxon>Euglenozoa</taxon>
        <taxon>Kinetoplastea</taxon>
        <taxon>Metakinetoplastina</taxon>
        <taxon>Trypanosomatida</taxon>
        <taxon>Trypanosomatidae</taxon>
        <taxon>Trypanosoma</taxon>
    </lineage>
</organism>
<accession>A0A1X0NI16</accession>
<dbReference type="PROSITE" id="PS51257">
    <property type="entry name" value="PROKAR_LIPOPROTEIN"/>
    <property type="match status" value="1"/>
</dbReference>
<feature type="signal peptide" evidence="2">
    <location>
        <begin position="1"/>
        <end position="24"/>
    </location>
</feature>
<dbReference type="RefSeq" id="XP_028878441.1">
    <property type="nucleotide sequence ID" value="XM_029030210.1"/>
</dbReference>
<feature type="compositionally biased region" description="Basic and acidic residues" evidence="1">
    <location>
        <begin position="146"/>
        <end position="169"/>
    </location>
</feature>
<feature type="compositionally biased region" description="Polar residues" evidence="1">
    <location>
        <begin position="120"/>
        <end position="129"/>
    </location>
</feature>
<gene>
    <name evidence="3" type="ORF">TM35_000451130</name>
</gene>
<proteinExistence type="predicted"/>
<feature type="chain" id="PRO_5012529717" description="Titin" evidence="2">
    <location>
        <begin position="25"/>
        <end position="327"/>
    </location>
</feature>
<keyword evidence="2" id="KW-0732">Signal</keyword>
<reference evidence="3 4" key="1">
    <citation type="submission" date="2017-03" db="EMBL/GenBank/DDBJ databases">
        <title>An alternative strategy for trypanosome survival in the mammalian bloodstream revealed through genome and transcriptome analysis of the ubiquitous bovine parasite Trypanosoma (Megatrypanum) theileri.</title>
        <authorList>
            <person name="Kelly S."/>
            <person name="Ivens A."/>
            <person name="Mott A."/>
            <person name="O'Neill E."/>
            <person name="Emms D."/>
            <person name="Macleod O."/>
            <person name="Voorheis P."/>
            <person name="Matthews J."/>
            <person name="Matthews K."/>
            <person name="Carrington M."/>
        </authorList>
    </citation>
    <scope>NUCLEOTIDE SEQUENCE [LARGE SCALE GENOMIC DNA]</scope>
    <source>
        <strain evidence="3">Edinburgh</strain>
    </source>
</reference>
<evidence type="ECO:0008006" key="5">
    <source>
        <dbReference type="Google" id="ProtNLM"/>
    </source>
</evidence>
<feature type="compositionally biased region" description="Polar residues" evidence="1">
    <location>
        <begin position="170"/>
        <end position="181"/>
    </location>
</feature>
<evidence type="ECO:0000313" key="3">
    <source>
        <dbReference type="EMBL" id="ORC84375.1"/>
    </source>
</evidence>
<dbReference type="GeneID" id="39989990"/>
<protein>
    <recommendedName>
        <fullName evidence="5">Titin</fullName>
    </recommendedName>
</protein>
<keyword evidence="4" id="KW-1185">Reference proteome</keyword>
<dbReference type="Gene3D" id="2.60.120.1540">
    <property type="match status" value="1"/>
</dbReference>
<feature type="region of interest" description="Disordered" evidence="1">
    <location>
        <begin position="32"/>
        <end position="68"/>
    </location>
</feature>
<comment type="caution">
    <text evidence="3">The sequence shown here is derived from an EMBL/GenBank/DDBJ whole genome shotgun (WGS) entry which is preliminary data.</text>
</comment>
<name>A0A1X0NI16_9TRYP</name>
<feature type="compositionally biased region" description="Low complexity" evidence="1">
    <location>
        <begin position="256"/>
        <end position="267"/>
    </location>
</feature>
<dbReference type="EMBL" id="NBCO01000045">
    <property type="protein sequence ID" value="ORC84375.1"/>
    <property type="molecule type" value="Genomic_DNA"/>
</dbReference>
<feature type="compositionally biased region" description="Low complexity" evidence="1">
    <location>
        <begin position="275"/>
        <end position="292"/>
    </location>
</feature>
<feature type="compositionally biased region" description="Polar residues" evidence="1">
    <location>
        <begin position="194"/>
        <end position="255"/>
    </location>
</feature>
<evidence type="ECO:0000313" key="4">
    <source>
        <dbReference type="Proteomes" id="UP000192257"/>
    </source>
</evidence>
<feature type="region of interest" description="Disordered" evidence="1">
    <location>
        <begin position="120"/>
        <end position="306"/>
    </location>
</feature>
<evidence type="ECO:0000256" key="1">
    <source>
        <dbReference type="SAM" id="MobiDB-lite"/>
    </source>
</evidence>
<dbReference type="OrthoDB" id="6359008at2759"/>
<dbReference type="AlphaFoldDB" id="A0A1X0NI16"/>
<sequence>MVMMRYVLCILALLLSCACVHVLAEEVPAADLSDQVPDTESETKIVLPDTSGKNCTNGGPPDSSGKCNSLLEKPGLGADGSPCRRTTDSSADCTSHGVKAKLEPVASECNSVSSGNPGTCTPLTVQQPPATSPALQPVLPPPPQVKQEEVHQKEDKEHSKEAPHNDEHSGVQTADNRVSTESESDPAGSEGRENTSSTAGNADSQNPQQNTTEGQATTSSTEDTPSSGDGDSNNTNPQTQSESANEGGDSNPSNQTTTAADETGTEGSLENVNAESSTTTTTTTTTLPPELTNNKKGDADSSSSISSSVWVRVPLLIVVTLACILVC</sequence>
<dbReference type="Proteomes" id="UP000192257">
    <property type="component" value="Unassembled WGS sequence"/>
</dbReference>